<reference evidence="1" key="1">
    <citation type="journal article" date="2022" name="Int. J. Mol. Sci.">
        <title>Draft Genome of Tanacetum Coccineum: Genomic Comparison of Closely Related Tanacetum-Family Plants.</title>
        <authorList>
            <person name="Yamashiro T."/>
            <person name="Shiraishi A."/>
            <person name="Nakayama K."/>
            <person name="Satake H."/>
        </authorList>
    </citation>
    <scope>NUCLEOTIDE SEQUENCE</scope>
</reference>
<proteinExistence type="predicted"/>
<protein>
    <submittedName>
        <fullName evidence="1">Uncharacterized protein</fullName>
    </submittedName>
</protein>
<keyword evidence="2" id="KW-1185">Reference proteome</keyword>
<name>A0ABQ4Y7P2_9ASTR</name>
<dbReference type="EMBL" id="BQNB010010132">
    <property type="protein sequence ID" value="GJS73141.1"/>
    <property type="molecule type" value="Genomic_DNA"/>
</dbReference>
<feature type="non-terminal residue" evidence="1">
    <location>
        <position position="1"/>
    </location>
</feature>
<evidence type="ECO:0000313" key="2">
    <source>
        <dbReference type="Proteomes" id="UP001151760"/>
    </source>
</evidence>
<organism evidence="1 2">
    <name type="scientific">Tanacetum coccineum</name>
    <dbReference type="NCBI Taxonomy" id="301880"/>
    <lineage>
        <taxon>Eukaryota</taxon>
        <taxon>Viridiplantae</taxon>
        <taxon>Streptophyta</taxon>
        <taxon>Embryophyta</taxon>
        <taxon>Tracheophyta</taxon>
        <taxon>Spermatophyta</taxon>
        <taxon>Magnoliopsida</taxon>
        <taxon>eudicotyledons</taxon>
        <taxon>Gunneridae</taxon>
        <taxon>Pentapetalae</taxon>
        <taxon>asterids</taxon>
        <taxon>campanulids</taxon>
        <taxon>Asterales</taxon>
        <taxon>Asteraceae</taxon>
        <taxon>Asteroideae</taxon>
        <taxon>Anthemideae</taxon>
        <taxon>Anthemidinae</taxon>
        <taxon>Tanacetum</taxon>
    </lineage>
</organism>
<evidence type="ECO:0000313" key="1">
    <source>
        <dbReference type="EMBL" id="GJS73141.1"/>
    </source>
</evidence>
<comment type="caution">
    <text evidence="1">The sequence shown here is derived from an EMBL/GenBank/DDBJ whole genome shotgun (WGS) entry which is preliminary data.</text>
</comment>
<gene>
    <name evidence="1" type="ORF">Tco_0705982</name>
</gene>
<sequence length="72" mass="7587">GRHGDDIMFNVSDLAGEEVFVAEQGVPDISAASITDVEITLAQALAELKSAKPTIAASTRPRAKGLVIHEEE</sequence>
<dbReference type="Proteomes" id="UP001151760">
    <property type="component" value="Unassembled WGS sequence"/>
</dbReference>
<accession>A0ABQ4Y7P2</accession>
<reference evidence="1" key="2">
    <citation type="submission" date="2022-01" db="EMBL/GenBank/DDBJ databases">
        <authorList>
            <person name="Yamashiro T."/>
            <person name="Shiraishi A."/>
            <person name="Satake H."/>
            <person name="Nakayama K."/>
        </authorList>
    </citation>
    <scope>NUCLEOTIDE SEQUENCE</scope>
</reference>